<comment type="pathway">
    <text evidence="12">Protein modification; protein glycosylation.</text>
</comment>
<dbReference type="PANTHER" id="PTHR10896:SF30">
    <property type="entry name" value="GALACTOSYLGALACTOSYLXYLOSYLPROTEIN 3-BETA-GLUCURONOSYLTRANSFERASE"/>
    <property type="match status" value="1"/>
</dbReference>
<keyword evidence="11 12" id="KW-0479">Metal-binding</keyword>
<comment type="catalytic activity">
    <reaction evidence="10 12">
        <text>3-O-(beta-D-galactosyl-(1-&gt;3)-beta-D-galactosyl-(1-&gt;4)-beta-D-xylosyl)-L-seryl-[protein] + UDP-alpha-D-glucuronate = 3-O-(beta-D-GlcA-(1-&gt;3)-beta-D-Gal-(1-&gt;3)-beta-D-Gal-(1-&gt;4)-beta-D-Xyl)-L-seryl-[protein] + UDP + H(+)</text>
        <dbReference type="Rhea" id="RHEA:24168"/>
        <dbReference type="Rhea" id="RHEA-COMP:12571"/>
        <dbReference type="Rhea" id="RHEA-COMP:12573"/>
        <dbReference type="ChEBI" id="CHEBI:15378"/>
        <dbReference type="ChEBI" id="CHEBI:58052"/>
        <dbReference type="ChEBI" id="CHEBI:58223"/>
        <dbReference type="ChEBI" id="CHEBI:132090"/>
        <dbReference type="ChEBI" id="CHEBI:132093"/>
        <dbReference type="EC" id="2.4.1.135"/>
    </reaction>
</comment>
<evidence type="ECO:0000256" key="9">
    <source>
        <dbReference type="ARBA" id="ARBA00023180"/>
    </source>
</evidence>
<dbReference type="OrthoDB" id="675023at2759"/>
<keyword evidence="12" id="KW-0333">Golgi apparatus</keyword>
<dbReference type="GO" id="GO:0015018">
    <property type="term" value="F:galactosylgalactosylxylosylprotein 3-beta-glucuronosyltransferase activity"/>
    <property type="evidence" value="ECO:0007669"/>
    <property type="project" value="UniProtKB-UniRule"/>
</dbReference>
<evidence type="ECO:0000313" key="15">
    <source>
        <dbReference type="WBParaSite" id="HPBE_0002690901-mRNA-1"/>
    </source>
</evidence>
<dbReference type="PANTHER" id="PTHR10896">
    <property type="entry name" value="GALACTOSYLGALACTOSYLXYLOSYLPROTEIN 3-BETA-GLUCURONOSYLTRANSFERASE BETA-1,3-GLUCURONYLTRANSFERASE"/>
    <property type="match status" value="1"/>
</dbReference>
<evidence type="ECO:0000256" key="1">
    <source>
        <dbReference type="ARBA" id="ARBA00004606"/>
    </source>
</evidence>
<dbReference type="GO" id="GO:0046872">
    <property type="term" value="F:metal ion binding"/>
    <property type="evidence" value="ECO:0007669"/>
    <property type="project" value="UniProtKB-KW"/>
</dbReference>
<sequence length="172" mass="20146">MRIHPGYQFICMHFRLSQTLNHVRNLHWIVVEDGATTVNVVDRLLFRSTIPYVYLATTTAPGMPSRGWTHRNLALEYIRENYSPQTDAILYFADDDNSYDVRLFENYIRKVKRLGIWPVGQFAFELFIHVTRARGAQLKEVPAVAYSRFQVCWLSYSRSCQDLSQHISRGRT</sequence>
<evidence type="ECO:0000256" key="11">
    <source>
        <dbReference type="PIRSR" id="PIRSR605027-3"/>
    </source>
</evidence>
<dbReference type="Gene3D" id="3.90.550.10">
    <property type="entry name" value="Spore Coat Polysaccharide Biosynthesis Protein SpsA, Chain A"/>
    <property type="match status" value="1"/>
</dbReference>
<comment type="cofactor">
    <cofactor evidence="11 12">
        <name>Mn(2+)</name>
        <dbReference type="ChEBI" id="CHEBI:29035"/>
    </cofactor>
</comment>
<evidence type="ECO:0000256" key="2">
    <source>
        <dbReference type="ARBA" id="ARBA00007706"/>
    </source>
</evidence>
<accession>A0A3P8FP72</accession>
<protein>
    <recommendedName>
        <fullName evidence="3 12">Galactosylgalactosylxylosylprotein 3-beta-glucuronosyltransferase</fullName>
        <ecNumber evidence="3 12">2.4.1.135</ecNumber>
    </recommendedName>
</protein>
<dbReference type="GO" id="GO:0050650">
    <property type="term" value="P:chondroitin sulfate proteoglycan biosynthetic process"/>
    <property type="evidence" value="ECO:0007669"/>
    <property type="project" value="TreeGrafter"/>
</dbReference>
<keyword evidence="11 12" id="KW-0464">Manganese</keyword>
<dbReference type="SUPFAM" id="SSF53448">
    <property type="entry name" value="Nucleotide-diphospho-sugar transferases"/>
    <property type="match status" value="1"/>
</dbReference>
<dbReference type="GO" id="GO:0000139">
    <property type="term" value="C:Golgi membrane"/>
    <property type="evidence" value="ECO:0007669"/>
    <property type="project" value="UniProtKB-SubCell"/>
</dbReference>
<reference evidence="15" key="2">
    <citation type="submission" date="2019-09" db="UniProtKB">
        <authorList>
            <consortium name="WormBaseParasite"/>
        </authorList>
    </citation>
    <scope>IDENTIFICATION</scope>
</reference>
<name>A0A183GW39_HELPZ</name>
<keyword evidence="5" id="KW-0812">Transmembrane</keyword>
<feature type="binding site" evidence="11">
    <location>
        <position position="96"/>
    </location>
    <ligand>
        <name>Mn(2+)</name>
        <dbReference type="ChEBI" id="CHEBI:29035"/>
    </ligand>
</feature>
<evidence type="ECO:0000256" key="8">
    <source>
        <dbReference type="ARBA" id="ARBA00023136"/>
    </source>
</evidence>
<keyword evidence="6 12" id="KW-0735">Signal-anchor</keyword>
<dbReference type="Pfam" id="PF03360">
    <property type="entry name" value="Glyco_transf_43"/>
    <property type="match status" value="1"/>
</dbReference>
<dbReference type="EMBL" id="UZAH01041262">
    <property type="protein sequence ID" value="VDP59974.1"/>
    <property type="molecule type" value="Genomic_DNA"/>
</dbReference>
<gene>
    <name evidence="13" type="ORF">HPBE_LOCUS26908</name>
</gene>
<evidence type="ECO:0000313" key="13">
    <source>
        <dbReference type="EMBL" id="VDP59974.1"/>
    </source>
</evidence>
<dbReference type="WBParaSite" id="HPBE_0002690901-mRNA-1">
    <property type="protein sequence ID" value="HPBE_0002690901-mRNA-1"/>
    <property type="gene ID" value="HPBE_0002690901"/>
</dbReference>
<dbReference type="InterPro" id="IPR005027">
    <property type="entry name" value="Glyco_trans_43"/>
</dbReference>
<dbReference type="UniPathway" id="UPA00378"/>
<evidence type="ECO:0000256" key="6">
    <source>
        <dbReference type="ARBA" id="ARBA00022968"/>
    </source>
</evidence>
<keyword evidence="14" id="KW-1185">Reference proteome</keyword>
<comment type="subcellular location">
    <subcellularLocation>
        <location evidence="12">Golgi apparatus membrane</location>
        <topology evidence="12">Single-pass type II membrane protein</topology>
    </subcellularLocation>
    <subcellularLocation>
        <location evidence="1">Membrane</location>
        <topology evidence="1">Single-pass type II membrane protein</topology>
    </subcellularLocation>
</comment>
<evidence type="ECO:0000256" key="3">
    <source>
        <dbReference type="ARBA" id="ARBA00012641"/>
    </source>
</evidence>
<keyword evidence="7" id="KW-1133">Transmembrane helix</keyword>
<evidence type="ECO:0000256" key="4">
    <source>
        <dbReference type="ARBA" id="ARBA00022679"/>
    </source>
</evidence>
<keyword evidence="4 12" id="KW-0808">Transferase</keyword>
<proteinExistence type="inferred from homology"/>
<keyword evidence="9" id="KW-0325">Glycoprotein</keyword>
<evidence type="ECO:0000256" key="10">
    <source>
        <dbReference type="ARBA" id="ARBA00047979"/>
    </source>
</evidence>
<accession>A0A183GW39</accession>
<evidence type="ECO:0000256" key="12">
    <source>
        <dbReference type="RuleBase" id="RU363127"/>
    </source>
</evidence>
<evidence type="ECO:0000313" key="14">
    <source>
        <dbReference type="Proteomes" id="UP000050761"/>
    </source>
</evidence>
<comment type="similarity">
    <text evidence="2 12">Belongs to the glycosyltransferase 43 family.</text>
</comment>
<dbReference type="InterPro" id="IPR029044">
    <property type="entry name" value="Nucleotide-diphossugar_trans"/>
</dbReference>
<dbReference type="AlphaFoldDB" id="A0A183GW39"/>
<dbReference type="EC" id="2.4.1.135" evidence="3 12"/>
<organism evidence="14 15">
    <name type="scientific">Heligmosomoides polygyrus</name>
    <name type="common">Parasitic roundworm</name>
    <dbReference type="NCBI Taxonomy" id="6339"/>
    <lineage>
        <taxon>Eukaryota</taxon>
        <taxon>Metazoa</taxon>
        <taxon>Ecdysozoa</taxon>
        <taxon>Nematoda</taxon>
        <taxon>Chromadorea</taxon>
        <taxon>Rhabditida</taxon>
        <taxon>Rhabditina</taxon>
        <taxon>Rhabditomorpha</taxon>
        <taxon>Strongyloidea</taxon>
        <taxon>Heligmosomidae</taxon>
        <taxon>Heligmosomoides</taxon>
    </lineage>
</organism>
<evidence type="ECO:0000256" key="5">
    <source>
        <dbReference type="ARBA" id="ARBA00022692"/>
    </source>
</evidence>
<keyword evidence="8" id="KW-0472">Membrane</keyword>
<reference evidence="13 14" key="1">
    <citation type="submission" date="2018-11" db="EMBL/GenBank/DDBJ databases">
        <authorList>
            <consortium name="Pathogen Informatics"/>
        </authorList>
    </citation>
    <scope>NUCLEOTIDE SEQUENCE [LARGE SCALE GENOMIC DNA]</scope>
</reference>
<dbReference type="GO" id="GO:0005975">
    <property type="term" value="P:carbohydrate metabolic process"/>
    <property type="evidence" value="ECO:0007669"/>
    <property type="project" value="TreeGrafter"/>
</dbReference>
<evidence type="ECO:0000256" key="7">
    <source>
        <dbReference type="ARBA" id="ARBA00022989"/>
    </source>
</evidence>
<dbReference type="Proteomes" id="UP000050761">
    <property type="component" value="Unassembled WGS sequence"/>
</dbReference>